<keyword evidence="1" id="KW-0378">Hydrolase</keyword>
<keyword evidence="2" id="KW-1185">Reference proteome</keyword>
<dbReference type="AlphaFoldDB" id="A0A5E4MJ09"/>
<gene>
    <name evidence="1" type="ORF">CINCED_3A003719</name>
</gene>
<evidence type="ECO:0000313" key="2">
    <source>
        <dbReference type="Proteomes" id="UP000325440"/>
    </source>
</evidence>
<protein>
    <submittedName>
        <fullName evidence="1">Glycoside hydrolase superfamily</fullName>
    </submittedName>
</protein>
<dbReference type="OrthoDB" id="6587633at2759"/>
<dbReference type="GO" id="GO:0016787">
    <property type="term" value="F:hydrolase activity"/>
    <property type="evidence" value="ECO:0007669"/>
    <property type="project" value="UniProtKB-KW"/>
</dbReference>
<dbReference type="SUPFAM" id="SSF51445">
    <property type="entry name" value="(Trans)glycosidases"/>
    <property type="match status" value="1"/>
</dbReference>
<dbReference type="EMBL" id="CABPRJ010000515">
    <property type="protein sequence ID" value="VVC30421.1"/>
    <property type="molecule type" value="Genomic_DNA"/>
</dbReference>
<dbReference type="Proteomes" id="UP000325440">
    <property type="component" value="Unassembled WGS sequence"/>
</dbReference>
<proteinExistence type="predicted"/>
<reference evidence="1 2" key="1">
    <citation type="submission" date="2019-08" db="EMBL/GenBank/DDBJ databases">
        <authorList>
            <person name="Alioto T."/>
            <person name="Alioto T."/>
            <person name="Gomez Garrido J."/>
        </authorList>
    </citation>
    <scope>NUCLEOTIDE SEQUENCE [LARGE SCALE GENOMIC DNA]</scope>
</reference>
<dbReference type="InterPro" id="IPR017853">
    <property type="entry name" value="GH"/>
</dbReference>
<name>A0A5E4MJ09_9HEMI</name>
<accession>A0A5E4MJ09</accession>
<sequence length="462" mass="52171">MEQINILQINVLLNEYFLKKNTAIVNVLPIFVLENNTNEILSETVFHLDNNCVSQGVENDEEIMCLNNEYCQKRSKLHHFHPIQYHILNLRKRHTDGLTRRNSNSGGDDEKSPIATVYPRFVTSVTGLGSAACTCFGSISRVCVGQFDVPINQLPNQCTAYIFNGLTVDITYHVSDTFSQTDQAYLDMLLKTGTPVFVYYGHISEQEWSQVLACDAGCSGVNAKDEMVGLKAYLNEHKGITGLILTGFEYGATSEEFCHYTDNLKIYLEVLNKTFPGLEIGINIPANFIIDNYKNANVEWLNFKDIDAFVEFYVVSFIDFNQCSSAFYVGGTVPWNGDSDYTIEKALSALQKSNISKNKIHLKFPLNPTTNDPDASSCYITFQKLCTNSSDTSDWCVDTEETFREKGRISKKYAAGFIVDNIDLNDPQGCCHCDNPFPSFYYILDGWNENLTQKDCPLMHKK</sequence>
<evidence type="ECO:0000313" key="1">
    <source>
        <dbReference type="EMBL" id="VVC30421.1"/>
    </source>
</evidence>
<organism evidence="1 2">
    <name type="scientific">Cinara cedri</name>
    <dbReference type="NCBI Taxonomy" id="506608"/>
    <lineage>
        <taxon>Eukaryota</taxon>
        <taxon>Metazoa</taxon>
        <taxon>Ecdysozoa</taxon>
        <taxon>Arthropoda</taxon>
        <taxon>Hexapoda</taxon>
        <taxon>Insecta</taxon>
        <taxon>Pterygota</taxon>
        <taxon>Neoptera</taxon>
        <taxon>Paraneoptera</taxon>
        <taxon>Hemiptera</taxon>
        <taxon>Sternorrhyncha</taxon>
        <taxon>Aphidomorpha</taxon>
        <taxon>Aphidoidea</taxon>
        <taxon>Aphididae</taxon>
        <taxon>Lachninae</taxon>
        <taxon>Cinara</taxon>
    </lineage>
</organism>